<dbReference type="AlphaFoldDB" id="A0AAU7P0H3"/>
<dbReference type="KEGG" id="mech:Q9L42_020995"/>
<feature type="transmembrane region" description="Helical" evidence="2">
    <location>
        <begin position="86"/>
        <end position="107"/>
    </location>
</feature>
<dbReference type="Proteomes" id="UP001225378">
    <property type="component" value="Plasmid unnamed2"/>
</dbReference>
<keyword evidence="2" id="KW-0812">Transmembrane</keyword>
<keyword evidence="2" id="KW-0472">Membrane</keyword>
<geneLocation type="plasmid" evidence="3 4">
    <name>unnamed2</name>
</geneLocation>
<accession>A0AAU7P0H3</accession>
<feature type="compositionally biased region" description="Basic and acidic residues" evidence="1">
    <location>
        <begin position="183"/>
        <end position="210"/>
    </location>
</feature>
<evidence type="ECO:0000313" key="4">
    <source>
        <dbReference type="Proteomes" id="UP001225378"/>
    </source>
</evidence>
<dbReference type="EMBL" id="CP157744">
    <property type="protein sequence ID" value="XBS22786.1"/>
    <property type="molecule type" value="Genomic_DNA"/>
</dbReference>
<feature type="transmembrane region" description="Helical" evidence="2">
    <location>
        <begin position="45"/>
        <end position="66"/>
    </location>
</feature>
<dbReference type="NCBIfam" id="TIGR04346">
    <property type="entry name" value="DotA_TraY"/>
    <property type="match status" value="1"/>
</dbReference>
<evidence type="ECO:0000256" key="2">
    <source>
        <dbReference type="SAM" id="Phobius"/>
    </source>
</evidence>
<name>A0AAU7P0H3_9GAMM</name>
<protein>
    <submittedName>
        <fullName evidence="3">DotA/TraY family protein</fullName>
    </submittedName>
</protein>
<organism evidence="3 4">
    <name type="scientific">Methylomarinum roseum</name>
    <dbReference type="NCBI Taxonomy" id="3067653"/>
    <lineage>
        <taxon>Bacteria</taxon>
        <taxon>Pseudomonadati</taxon>
        <taxon>Pseudomonadota</taxon>
        <taxon>Gammaproteobacteria</taxon>
        <taxon>Methylococcales</taxon>
        <taxon>Methylococcaceae</taxon>
        <taxon>Methylomarinum</taxon>
    </lineage>
</organism>
<keyword evidence="3" id="KW-0614">Plasmid</keyword>
<dbReference type="InterPro" id="IPR027628">
    <property type="entry name" value="DotA_TraY"/>
</dbReference>
<feature type="region of interest" description="Disordered" evidence="1">
    <location>
        <begin position="153"/>
        <end position="210"/>
    </location>
</feature>
<evidence type="ECO:0000313" key="3">
    <source>
        <dbReference type="EMBL" id="XBS22786.1"/>
    </source>
</evidence>
<sequence>MAGWLILVCETVVAAPIWAAAHAIPEGEGIAGQHGKQGYMLFLNVLLRPMLMVVGLLFGFVLILFVSKLLGEGLEIFFLGLNAETFIVGPMTFLAMLTITGFILIVLTHKMFGLITHLPENTMRWIGGGGQQLGEQQDESRMRAIFAAAVHQGSGGLKRGPTPPGPGGAGLDEAGGEGGGGDLESKNKTKLENDLEQGSSRERSDKDNEM</sequence>
<evidence type="ECO:0000256" key="1">
    <source>
        <dbReference type="SAM" id="MobiDB-lite"/>
    </source>
</evidence>
<keyword evidence="2" id="KW-1133">Transmembrane helix</keyword>
<reference evidence="3 4" key="1">
    <citation type="journal article" date="2024" name="Microbiology">
        <title>Methylomarinum rosea sp. nov., a novel halophilic methanotrophic bacterium from the hypersaline Lake Elton.</title>
        <authorList>
            <person name="Suleimanov R.Z."/>
            <person name="Oshkin I.Y."/>
            <person name="Danilova O.V."/>
            <person name="Suzina N.E."/>
            <person name="Dedysh S.N."/>
        </authorList>
    </citation>
    <scope>NUCLEOTIDE SEQUENCE [LARGE SCALE GENOMIC DNA]</scope>
    <source>
        <strain evidence="3 4">Ch1-1</strain>
        <plasmid evidence="4">unnamed2</plasmid>
    </source>
</reference>
<dbReference type="RefSeq" id="WP_305906325.1">
    <property type="nucleotide sequence ID" value="NZ_CP157744.1"/>
</dbReference>
<keyword evidence="4" id="KW-1185">Reference proteome</keyword>
<gene>
    <name evidence="3" type="ORF">Q9L42_020995</name>
</gene>
<proteinExistence type="predicted"/>